<dbReference type="PANTHER" id="PTHR14221:SF0">
    <property type="entry name" value="WD REPEAT-CONTAINING PROTEIN 44"/>
    <property type="match status" value="1"/>
</dbReference>
<dbReference type="InterPro" id="IPR001680">
    <property type="entry name" value="WD40_rpt"/>
</dbReference>
<organism evidence="5 6">
    <name type="scientific">Bifiguratus adelaidae</name>
    <dbReference type="NCBI Taxonomy" id="1938954"/>
    <lineage>
        <taxon>Eukaryota</taxon>
        <taxon>Fungi</taxon>
        <taxon>Fungi incertae sedis</taxon>
        <taxon>Mucoromycota</taxon>
        <taxon>Mucoromycotina</taxon>
        <taxon>Endogonomycetes</taxon>
        <taxon>Endogonales</taxon>
        <taxon>Endogonales incertae sedis</taxon>
        <taxon>Bifiguratus</taxon>
    </lineage>
</organism>
<proteinExistence type="predicted"/>
<feature type="region of interest" description="Disordered" evidence="4">
    <location>
        <begin position="92"/>
        <end position="119"/>
    </location>
</feature>
<dbReference type="OrthoDB" id="1932312at2759"/>
<dbReference type="PANTHER" id="PTHR14221">
    <property type="entry name" value="WD REPEAT DOMAIN 44"/>
    <property type="match status" value="1"/>
</dbReference>
<dbReference type="EMBL" id="MVBO01000179">
    <property type="protein sequence ID" value="OZJ02180.1"/>
    <property type="molecule type" value="Genomic_DNA"/>
</dbReference>
<evidence type="ECO:0000256" key="3">
    <source>
        <dbReference type="PROSITE-ProRule" id="PRU00221"/>
    </source>
</evidence>
<keyword evidence="2" id="KW-0677">Repeat</keyword>
<keyword evidence="1 3" id="KW-0853">WD repeat</keyword>
<dbReference type="SMART" id="SM00320">
    <property type="entry name" value="WD40"/>
    <property type="match status" value="5"/>
</dbReference>
<feature type="repeat" description="WD" evidence="3">
    <location>
        <begin position="335"/>
        <end position="375"/>
    </location>
</feature>
<reference evidence="5 6" key="1">
    <citation type="journal article" date="2017" name="Mycologia">
        <title>Bifiguratus adelaidae, gen. et sp. nov., a new member of Mucoromycotina in endophytic and soil-dwelling habitats.</title>
        <authorList>
            <person name="Torres-Cruz T.J."/>
            <person name="Billingsley Tobias T.L."/>
            <person name="Almatruk M."/>
            <person name="Hesse C."/>
            <person name="Kuske C.R."/>
            <person name="Desiro A."/>
            <person name="Benucci G.M."/>
            <person name="Bonito G."/>
            <person name="Stajich J.E."/>
            <person name="Dunlap C."/>
            <person name="Arnold A.E."/>
            <person name="Porras-Alfaro A."/>
        </authorList>
    </citation>
    <scope>NUCLEOTIDE SEQUENCE [LARGE SCALE GENOMIC DNA]</scope>
    <source>
        <strain evidence="5 6">AZ0501</strain>
    </source>
</reference>
<dbReference type="InterPro" id="IPR036322">
    <property type="entry name" value="WD40_repeat_dom_sf"/>
</dbReference>
<feature type="compositionally biased region" description="Polar residues" evidence="4">
    <location>
        <begin position="160"/>
        <end position="178"/>
    </location>
</feature>
<dbReference type="Gene3D" id="2.130.10.10">
    <property type="entry name" value="YVTN repeat-like/Quinoprotein amine dehydrogenase"/>
    <property type="match status" value="1"/>
</dbReference>
<feature type="region of interest" description="Disordered" evidence="4">
    <location>
        <begin position="138"/>
        <end position="256"/>
    </location>
</feature>
<feature type="compositionally biased region" description="Low complexity" evidence="4">
    <location>
        <begin position="227"/>
        <end position="244"/>
    </location>
</feature>
<dbReference type="PROSITE" id="PS50082">
    <property type="entry name" value="WD_REPEATS_2"/>
    <property type="match status" value="2"/>
</dbReference>
<evidence type="ECO:0000256" key="4">
    <source>
        <dbReference type="SAM" id="MobiDB-lite"/>
    </source>
</evidence>
<gene>
    <name evidence="5" type="ORF">BZG36_04324</name>
</gene>
<dbReference type="Pfam" id="PF00400">
    <property type="entry name" value="WD40"/>
    <property type="match status" value="3"/>
</dbReference>
<keyword evidence="6" id="KW-1185">Reference proteome</keyword>
<evidence type="ECO:0000256" key="1">
    <source>
        <dbReference type="ARBA" id="ARBA00022574"/>
    </source>
</evidence>
<dbReference type="Proteomes" id="UP000242875">
    <property type="component" value="Unassembled WGS sequence"/>
</dbReference>
<feature type="compositionally biased region" description="Low complexity" evidence="4">
    <location>
        <begin position="99"/>
        <end position="110"/>
    </location>
</feature>
<name>A0A261XV04_9FUNG</name>
<accession>A0A261XV04</accession>
<dbReference type="InterPro" id="IPR015943">
    <property type="entry name" value="WD40/YVTN_repeat-like_dom_sf"/>
</dbReference>
<feature type="repeat" description="WD" evidence="3">
    <location>
        <begin position="375"/>
        <end position="409"/>
    </location>
</feature>
<evidence type="ECO:0000256" key="2">
    <source>
        <dbReference type="ARBA" id="ARBA00022737"/>
    </source>
</evidence>
<dbReference type="InterPro" id="IPR040324">
    <property type="entry name" value="WDR44/Dgr2"/>
</dbReference>
<dbReference type="SUPFAM" id="SSF50993">
    <property type="entry name" value="Peptidase/esterase 'gauge' domain"/>
    <property type="match status" value="1"/>
</dbReference>
<dbReference type="PROSITE" id="PS50294">
    <property type="entry name" value="WD_REPEATS_REGION"/>
    <property type="match status" value="2"/>
</dbReference>
<evidence type="ECO:0000313" key="5">
    <source>
        <dbReference type="EMBL" id="OZJ02180.1"/>
    </source>
</evidence>
<evidence type="ECO:0000313" key="6">
    <source>
        <dbReference type="Proteomes" id="UP000242875"/>
    </source>
</evidence>
<comment type="caution">
    <text evidence="5">The sequence shown here is derived from an EMBL/GenBank/DDBJ whole genome shotgun (WGS) entry which is preliminary data.</text>
</comment>
<dbReference type="AlphaFoldDB" id="A0A261XV04"/>
<sequence>MGLFKKKHTDTSSVVEAETLKPALPTLSVTSPGADEPSPIILSPDGVSTSRQDIEILYLFFAFLAQTTQVGDDSKDSVDLDKDKDRVVVPVNPLDQFDSPVPSRRPSAPVHKPSNDPVTASVIERMTPIAEVELAFPDTGERDGQAAPKTAADTGVRFSLESQATDSNTLGSSDANSIKSDEPIPPQDQEKKSNKFGSLFKKRNKITTPMKEKREGSKSTLGRAPLSSSQTSVRSVDSHSSLVSDKASTTKSETRRNKLRYVKPSAIWTCQFSKCGKYLGVGGQDCIVRVYTLREGAKAKAKAKATDSDDAQHTDDNVETDREVEVFEEVPIREYRGHTADVLDLSWSKNTFLLSSSMDKTIRLWHISRNECLCVFQHLDFVTAVAFHPKDDRFFLSGSLDCKLRLWNVPEKKVAFWQETPDEQLITAASFTHNGQYACIGTCNGNCLFYEVDGLKFSTSISVHDSAGSLMGSHDKSSKQSLTVSSKTSYKITGIEAMPGVDATDEYMLITSNDSKLRLLNFREKQVELKFRGLENGSSQIKATFSDNGQRIICGSENSQVFVWATEQCGFYHPSLHPQVHTTSPHSDALATEADDRFDKATAPSKMSNWFRGRARAIEKHGKIAWESFEAGSDVITCAIFAPATTKQYLYLTKNDAIYTETVIPNTFSPPSAPSTPAAASPETQPVKPAFTFPDGDIIITSGYHGTLKTVARALYDTHRAAQPQDSTAVPIPPPSTALATTGTLLSLPPLVRLVLPAQKRHDLFLAPAKAGSNLRLASAQLAWQVVWRCGAIIYGSAVGGAVGGRLSALISS</sequence>
<dbReference type="SUPFAM" id="SSF50978">
    <property type="entry name" value="WD40 repeat-like"/>
    <property type="match status" value="1"/>
</dbReference>
<protein>
    <submittedName>
        <fullName evidence="5">Uncharacterized protein</fullName>
    </submittedName>
</protein>